<reference evidence="1" key="1">
    <citation type="thesis" date="2021" institute="BYU ScholarsArchive" country="Provo, UT, USA">
        <title>Applications of and Algorithms for Genome Assembly and Genomic Analyses with an Emphasis on Marine Teleosts.</title>
        <authorList>
            <person name="Pickett B.D."/>
        </authorList>
    </citation>
    <scope>NUCLEOTIDE SEQUENCE</scope>
    <source>
        <strain evidence="1">HI-2016</strain>
    </source>
</reference>
<evidence type="ECO:0000313" key="1">
    <source>
        <dbReference type="EMBL" id="KAG9339524.1"/>
    </source>
</evidence>
<sequence>MCNVRPVGAYPAQVMHRVSLTMSPLLEPKYQGDCRFTHFTLFKSVVMEDSDCIWHGATHAVLVASTAAIPEAGAAGGEEVIVPLEDELGARALLFGELANVDRRGGSCKSSRDIEERDL</sequence>
<keyword evidence="2" id="KW-1185">Reference proteome</keyword>
<dbReference type="EMBL" id="JAFBMS010000053">
    <property type="protein sequence ID" value="KAG9339524.1"/>
    <property type="molecule type" value="Genomic_DNA"/>
</dbReference>
<accession>A0A8T2NHM9</accession>
<protein>
    <submittedName>
        <fullName evidence="1">Uncharacterized protein</fullName>
    </submittedName>
</protein>
<gene>
    <name evidence="1" type="ORF">JZ751_023666</name>
</gene>
<evidence type="ECO:0000313" key="2">
    <source>
        <dbReference type="Proteomes" id="UP000824540"/>
    </source>
</evidence>
<comment type="caution">
    <text evidence="1">The sequence shown here is derived from an EMBL/GenBank/DDBJ whole genome shotgun (WGS) entry which is preliminary data.</text>
</comment>
<organism evidence="1 2">
    <name type="scientific">Albula glossodonta</name>
    <name type="common">roundjaw bonefish</name>
    <dbReference type="NCBI Taxonomy" id="121402"/>
    <lineage>
        <taxon>Eukaryota</taxon>
        <taxon>Metazoa</taxon>
        <taxon>Chordata</taxon>
        <taxon>Craniata</taxon>
        <taxon>Vertebrata</taxon>
        <taxon>Euteleostomi</taxon>
        <taxon>Actinopterygii</taxon>
        <taxon>Neopterygii</taxon>
        <taxon>Teleostei</taxon>
        <taxon>Albuliformes</taxon>
        <taxon>Albulidae</taxon>
        <taxon>Albula</taxon>
    </lineage>
</organism>
<proteinExistence type="predicted"/>
<name>A0A8T2NHM9_9TELE</name>
<dbReference type="AlphaFoldDB" id="A0A8T2NHM9"/>
<dbReference type="Proteomes" id="UP000824540">
    <property type="component" value="Unassembled WGS sequence"/>
</dbReference>